<protein>
    <submittedName>
        <fullName evidence="1">Uncharacterized protein</fullName>
    </submittedName>
</protein>
<accession>A0A9D3XQK3</accession>
<dbReference type="EMBL" id="JAHDVG010000463">
    <property type="protein sequence ID" value="KAH1185799.1"/>
    <property type="molecule type" value="Genomic_DNA"/>
</dbReference>
<evidence type="ECO:0000313" key="1">
    <source>
        <dbReference type="EMBL" id="KAH1185799.1"/>
    </source>
</evidence>
<keyword evidence="2" id="KW-1185">Reference proteome</keyword>
<evidence type="ECO:0000313" key="2">
    <source>
        <dbReference type="Proteomes" id="UP000827986"/>
    </source>
</evidence>
<organism evidence="1 2">
    <name type="scientific">Mauremys mutica</name>
    <name type="common">yellowpond turtle</name>
    <dbReference type="NCBI Taxonomy" id="74926"/>
    <lineage>
        <taxon>Eukaryota</taxon>
        <taxon>Metazoa</taxon>
        <taxon>Chordata</taxon>
        <taxon>Craniata</taxon>
        <taxon>Vertebrata</taxon>
        <taxon>Euteleostomi</taxon>
        <taxon>Archelosauria</taxon>
        <taxon>Testudinata</taxon>
        <taxon>Testudines</taxon>
        <taxon>Cryptodira</taxon>
        <taxon>Durocryptodira</taxon>
        <taxon>Testudinoidea</taxon>
        <taxon>Geoemydidae</taxon>
        <taxon>Geoemydinae</taxon>
        <taxon>Mauremys</taxon>
    </lineage>
</organism>
<gene>
    <name evidence="1" type="ORF">KIL84_018548</name>
</gene>
<proteinExistence type="predicted"/>
<comment type="caution">
    <text evidence="1">The sequence shown here is derived from an EMBL/GenBank/DDBJ whole genome shotgun (WGS) entry which is preliminary data.</text>
</comment>
<name>A0A9D3XQK3_9SAUR</name>
<reference evidence="1" key="1">
    <citation type="submission" date="2021-09" db="EMBL/GenBank/DDBJ databases">
        <title>The genome of Mauremys mutica provides insights into the evolution of semi-aquatic lifestyle.</title>
        <authorList>
            <person name="Gong S."/>
            <person name="Gao Y."/>
        </authorList>
    </citation>
    <scope>NUCLEOTIDE SEQUENCE</scope>
    <source>
        <strain evidence="1">MM-2020</strain>
        <tissue evidence="1">Muscle</tissue>
    </source>
</reference>
<dbReference type="Proteomes" id="UP000827986">
    <property type="component" value="Unassembled WGS sequence"/>
</dbReference>
<sequence length="154" mass="16732">MELCQSLVSLENFFPGLLLPWSQASQTYSFWFQELHSLLAIHGRLPQFSSIQGLIPVQGASLGPCTATSLRDCGVIHNKLPQLTKARFCSRLQSLPLSLCSLQFSLSRLPALEPPNHCTPSLCSYNSSELSLAFMKAVCSSHSHLNLSPTASGG</sequence>
<dbReference type="AlphaFoldDB" id="A0A9D3XQK3"/>